<dbReference type="OrthoDB" id="2793621at2759"/>
<dbReference type="AlphaFoldDB" id="A0A9P6HCZ2"/>
<reference evidence="2" key="1">
    <citation type="journal article" date="2020" name="Nat. Commun.">
        <title>Large-scale genome sequencing of mycorrhizal fungi provides insights into the early evolution of symbiotic traits.</title>
        <authorList>
            <person name="Miyauchi S."/>
            <person name="Kiss E."/>
            <person name="Kuo A."/>
            <person name="Drula E."/>
            <person name="Kohler A."/>
            <person name="Sanchez-Garcia M."/>
            <person name="Morin E."/>
            <person name="Andreopoulos B."/>
            <person name="Barry K.W."/>
            <person name="Bonito G."/>
            <person name="Buee M."/>
            <person name="Carver A."/>
            <person name="Chen C."/>
            <person name="Cichocki N."/>
            <person name="Clum A."/>
            <person name="Culley D."/>
            <person name="Crous P.W."/>
            <person name="Fauchery L."/>
            <person name="Girlanda M."/>
            <person name="Hayes R.D."/>
            <person name="Keri Z."/>
            <person name="LaButti K."/>
            <person name="Lipzen A."/>
            <person name="Lombard V."/>
            <person name="Magnuson J."/>
            <person name="Maillard F."/>
            <person name="Murat C."/>
            <person name="Nolan M."/>
            <person name="Ohm R.A."/>
            <person name="Pangilinan J."/>
            <person name="Pereira M.F."/>
            <person name="Perotto S."/>
            <person name="Peter M."/>
            <person name="Pfister S."/>
            <person name="Riley R."/>
            <person name="Sitrit Y."/>
            <person name="Stielow J.B."/>
            <person name="Szollosi G."/>
            <person name="Zifcakova L."/>
            <person name="Stursova M."/>
            <person name="Spatafora J.W."/>
            <person name="Tedersoo L."/>
            <person name="Vaario L.M."/>
            <person name="Yamada A."/>
            <person name="Yan M."/>
            <person name="Wang P."/>
            <person name="Xu J."/>
            <person name="Bruns T."/>
            <person name="Baldrian P."/>
            <person name="Vilgalys R."/>
            <person name="Dunand C."/>
            <person name="Henrissat B."/>
            <person name="Grigoriev I.V."/>
            <person name="Hibbett D."/>
            <person name="Nagy L.G."/>
            <person name="Martin F.M."/>
        </authorList>
    </citation>
    <scope>NUCLEOTIDE SEQUENCE</scope>
    <source>
        <strain evidence="2">UH-Tt-Lm1</strain>
    </source>
</reference>
<evidence type="ECO:0000256" key="1">
    <source>
        <dbReference type="SAM" id="MobiDB-lite"/>
    </source>
</evidence>
<gene>
    <name evidence="2" type="ORF">BJ322DRAFT_1068428</name>
</gene>
<reference evidence="2" key="2">
    <citation type="submission" date="2020-11" db="EMBL/GenBank/DDBJ databases">
        <authorList>
            <consortium name="DOE Joint Genome Institute"/>
            <person name="Kuo A."/>
            <person name="Miyauchi S."/>
            <person name="Kiss E."/>
            <person name="Drula E."/>
            <person name="Kohler A."/>
            <person name="Sanchez-Garcia M."/>
            <person name="Andreopoulos B."/>
            <person name="Barry K.W."/>
            <person name="Bonito G."/>
            <person name="Buee M."/>
            <person name="Carver A."/>
            <person name="Chen C."/>
            <person name="Cichocki N."/>
            <person name="Clum A."/>
            <person name="Culley D."/>
            <person name="Crous P.W."/>
            <person name="Fauchery L."/>
            <person name="Girlanda M."/>
            <person name="Hayes R."/>
            <person name="Keri Z."/>
            <person name="Labutti K."/>
            <person name="Lipzen A."/>
            <person name="Lombard V."/>
            <person name="Magnuson J."/>
            <person name="Maillard F."/>
            <person name="Morin E."/>
            <person name="Murat C."/>
            <person name="Nolan M."/>
            <person name="Ohm R."/>
            <person name="Pangilinan J."/>
            <person name="Pereira M."/>
            <person name="Perotto S."/>
            <person name="Peter M."/>
            <person name="Riley R."/>
            <person name="Sitrit Y."/>
            <person name="Stielow B."/>
            <person name="Szollosi G."/>
            <person name="Zifcakova L."/>
            <person name="Stursova M."/>
            <person name="Spatafora J.W."/>
            <person name="Tedersoo L."/>
            <person name="Vaario L.-M."/>
            <person name="Yamada A."/>
            <person name="Yan M."/>
            <person name="Wang P."/>
            <person name="Xu J."/>
            <person name="Bruns T."/>
            <person name="Baldrian P."/>
            <person name="Vilgalys R."/>
            <person name="Henrissat B."/>
            <person name="Grigoriev I.V."/>
            <person name="Hibbett D."/>
            <person name="Nagy L.G."/>
            <person name="Martin F.M."/>
        </authorList>
    </citation>
    <scope>NUCLEOTIDE SEQUENCE</scope>
    <source>
        <strain evidence="2">UH-Tt-Lm1</strain>
    </source>
</reference>
<sequence>MTNYYSDSDSCPPLSVDSSPRTSTSSSTNPSSLICLKSDIDRSLMIFDTKIDGSCFEDLEDQLITCPNETFADLCYSDAVDTNPANDPDWCIFVNTPRRLNWDRNDNAVRDPESDEFGFLRRPLNIDPYAKPDSPAVDSFMSTGCTSESNDFGYAFPFLYGDSPSAMTVPDPYDSIHYSPTPITRVKQQPTRWDRTLTRLTTFARRRF</sequence>
<organism evidence="2 3">
    <name type="scientific">Thelephora terrestris</name>
    <dbReference type="NCBI Taxonomy" id="56493"/>
    <lineage>
        <taxon>Eukaryota</taxon>
        <taxon>Fungi</taxon>
        <taxon>Dikarya</taxon>
        <taxon>Basidiomycota</taxon>
        <taxon>Agaricomycotina</taxon>
        <taxon>Agaricomycetes</taxon>
        <taxon>Thelephorales</taxon>
        <taxon>Thelephoraceae</taxon>
        <taxon>Thelephora</taxon>
    </lineage>
</organism>
<feature type="region of interest" description="Disordered" evidence="1">
    <location>
        <begin position="1"/>
        <end position="30"/>
    </location>
</feature>
<accession>A0A9P6HCZ2</accession>
<dbReference type="Proteomes" id="UP000736335">
    <property type="component" value="Unassembled WGS sequence"/>
</dbReference>
<proteinExistence type="predicted"/>
<feature type="compositionally biased region" description="Low complexity" evidence="1">
    <location>
        <begin position="18"/>
        <end position="30"/>
    </location>
</feature>
<evidence type="ECO:0000313" key="3">
    <source>
        <dbReference type="Proteomes" id="UP000736335"/>
    </source>
</evidence>
<evidence type="ECO:0000313" key="2">
    <source>
        <dbReference type="EMBL" id="KAF9784056.1"/>
    </source>
</evidence>
<dbReference type="EMBL" id="WIUZ02000009">
    <property type="protein sequence ID" value="KAF9784056.1"/>
    <property type="molecule type" value="Genomic_DNA"/>
</dbReference>
<keyword evidence="3" id="KW-1185">Reference proteome</keyword>
<protein>
    <submittedName>
        <fullName evidence="2">Uncharacterized protein</fullName>
    </submittedName>
</protein>
<name>A0A9P6HCZ2_9AGAM</name>
<comment type="caution">
    <text evidence="2">The sequence shown here is derived from an EMBL/GenBank/DDBJ whole genome shotgun (WGS) entry which is preliminary data.</text>
</comment>